<accession>A0A9P5Z7J6</accession>
<proteinExistence type="inferred from homology"/>
<evidence type="ECO:0000256" key="9">
    <source>
        <dbReference type="ARBA" id="ARBA00023242"/>
    </source>
</evidence>
<dbReference type="GO" id="GO:0002098">
    <property type="term" value="P:tRNA wobble uridine modification"/>
    <property type="evidence" value="ECO:0007669"/>
    <property type="project" value="InterPro"/>
</dbReference>
<protein>
    <recommendedName>
        <fullName evidence="5">Elongator complex protein 2</fullName>
    </recommendedName>
</protein>
<dbReference type="InterPro" id="IPR037289">
    <property type="entry name" value="Elp2"/>
</dbReference>
<dbReference type="PROSITE" id="PS50294">
    <property type="entry name" value="WD_REPEATS_REGION"/>
    <property type="match status" value="5"/>
</dbReference>
<feature type="repeat" description="WD" evidence="10">
    <location>
        <begin position="298"/>
        <end position="333"/>
    </location>
</feature>
<dbReference type="GO" id="GO:0005737">
    <property type="term" value="C:cytoplasm"/>
    <property type="evidence" value="ECO:0007669"/>
    <property type="project" value="UniProtKB-SubCell"/>
</dbReference>
<feature type="repeat" description="WD" evidence="10">
    <location>
        <begin position="410"/>
        <end position="440"/>
    </location>
</feature>
<gene>
    <name evidence="11" type="ORF">BDN70DRAFT_874995</name>
</gene>
<dbReference type="Proteomes" id="UP000807469">
    <property type="component" value="Unassembled WGS sequence"/>
</dbReference>
<evidence type="ECO:0000256" key="7">
    <source>
        <dbReference type="ARBA" id="ARBA00022574"/>
    </source>
</evidence>
<dbReference type="Pfam" id="PF00400">
    <property type="entry name" value="WD40"/>
    <property type="match status" value="7"/>
</dbReference>
<keyword evidence="12" id="KW-1185">Reference proteome</keyword>
<evidence type="ECO:0000256" key="2">
    <source>
        <dbReference type="ARBA" id="ARBA00004496"/>
    </source>
</evidence>
<dbReference type="PRINTS" id="PR00320">
    <property type="entry name" value="GPROTEINBRPT"/>
</dbReference>
<dbReference type="PANTHER" id="PTHR44111:SF1">
    <property type="entry name" value="ELONGATOR COMPLEX PROTEIN 2"/>
    <property type="match status" value="1"/>
</dbReference>
<dbReference type="InterPro" id="IPR001680">
    <property type="entry name" value="WD40_rpt"/>
</dbReference>
<name>A0A9P5Z7J6_9AGAR</name>
<dbReference type="SMART" id="SM00320">
    <property type="entry name" value="WD40"/>
    <property type="match status" value="9"/>
</dbReference>
<dbReference type="SUPFAM" id="SSF50998">
    <property type="entry name" value="Quinoprotein alcohol dehydrogenase-like"/>
    <property type="match status" value="2"/>
</dbReference>
<keyword evidence="9" id="KW-0539">Nucleus</keyword>
<comment type="pathway">
    <text evidence="3">tRNA modification; 5-methoxycarbonylmethyl-2-thiouridine-tRNA biosynthesis.</text>
</comment>
<dbReference type="InterPro" id="IPR019775">
    <property type="entry name" value="WD40_repeat_CS"/>
</dbReference>
<evidence type="ECO:0000313" key="12">
    <source>
        <dbReference type="Proteomes" id="UP000807469"/>
    </source>
</evidence>
<organism evidence="11 12">
    <name type="scientific">Pholiota conissans</name>
    <dbReference type="NCBI Taxonomy" id="109636"/>
    <lineage>
        <taxon>Eukaryota</taxon>
        <taxon>Fungi</taxon>
        <taxon>Dikarya</taxon>
        <taxon>Basidiomycota</taxon>
        <taxon>Agaricomycotina</taxon>
        <taxon>Agaricomycetes</taxon>
        <taxon>Agaricomycetidae</taxon>
        <taxon>Agaricales</taxon>
        <taxon>Agaricineae</taxon>
        <taxon>Strophariaceae</taxon>
        <taxon>Pholiota</taxon>
    </lineage>
</organism>
<evidence type="ECO:0000256" key="4">
    <source>
        <dbReference type="ARBA" id="ARBA00005881"/>
    </source>
</evidence>
<evidence type="ECO:0000256" key="3">
    <source>
        <dbReference type="ARBA" id="ARBA00005043"/>
    </source>
</evidence>
<dbReference type="OrthoDB" id="27911at2759"/>
<keyword evidence="7 10" id="KW-0853">WD repeat</keyword>
<keyword evidence="8" id="KW-0677">Repeat</keyword>
<feature type="repeat" description="WD" evidence="10">
    <location>
        <begin position="658"/>
        <end position="691"/>
    </location>
</feature>
<dbReference type="Gene3D" id="2.130.10.10">
    <property type="entry name" value="YVTN repeat-like/Quinoprotein amine dehydrogenase"/>
    <property type="match status" value="4"/>
</dbReference>
<dbReference type="GO" id="GO:0033588">
    <property type="term" value="C:elongator holoenzyme complex"/>
    <property type="evidence" value="ECO:0007669"/>
    <property type="project" value="InterPro"/>
</dbReference>
<feature type="repeat" description="WD" evidence="10">
    <location>
        <begin position="613"/>
        <end position="644"/>
    </location>
</feature>
<dbReference type="AlphaFoldDB" id="A0A9P5Z7J6"/>
<comment type="subcellular location">
    <subcellularLocation>
        <location evidence="2">Cytoplasm</location>
    </subcellularLocation>
    <subcellularLocation>
        <location evidence="1">Nucleus</location>
    </subcellularLocation>
</comment>
<evidence type="ECO:0000313" key="11">
    <source>
        <dbReference type="EMBL" id="KAF9482447.1"/>
    </source>
</evidence>
<sequence length="793" mass="86759">MATSLLYVAASANRFSQVADISPASSLIAFGSFSLIALWNLESLNDDGVTETLPSSDGLITCVRFLNGKTLVSANDNGTLKVWIKRTSEWENSVAIQAHSNSISTLCVQGDRIVTGSSDSSVKIWKFVEGTEKDNIIEIQTISLKGKFPLASALTSLPQTTAFLLAIAGTDTLVQLWLCSDDSFIHSATLAGHEDWIRSLAFKIPMNPESPLVLASGSQDATIRLWNIEAYNKASISTKSRDVEEPIDELLDNFEATLGDIGEGEEGGRQISLKHHIITVKTGPESSQQFSITFDALLVGHEAGITSLSWRSTVASTPTLLSSSTDSSVILWSPSNVLDSSTDESSSIWVNRQRFGDVGGQRLGGFVGCLWAREGMEALAWGWAGGWRRWVASSSSEEIANEAWTERGAMTGHNGPVKGLDWSPDGKYLISAGLDQTTRIHGPVHVENQSERSWHEIARPQVHGYDLLNVVFIDPLRFASIADEKVLRVFEAPRTFVELAEKLGVANFSAKEHERPVAANVPPLGLSNKAINEGNQELVGETDHSRRPFDSELASITLWPEVEKVFGHGYESITLGISNSRALVATACKSTNVEHAVVRIYDTRIYKPVGEPLHGHVLTVTRIAFSPDDKYILTVSRDRSWRLFAVQKHGGYEPIAADKSHGRIIWDCAWSAEGDIFATASRDKTVKIWKMLNDSWSAVHTIKLPQSATAVAFAPEEGGERLLAVGLETGEVVIYAGSSLAPETWHERDLIGSRLAHVNHIHRMGWRPLKGYKELATCSEDGTLRIIQVRSSN</sequence>
<reference evidence="11" key="1">
    <citation type="submission" date="2020-11" db="EMBL/GenBank/DDBJ databases">
        <authorList>
            <consortium name="DOE Joint Genome Institute"/>
            <person name="Ahrendt S."/>
            <person name="Riley R."/>
            <person name="Andreopoulos W."/>
            <person name="Labutti K."/>
            <person name="Pangilinan J."/>
            <person name="Ruiz-Duenas F.J."/>
            <person name="Barrasa J.M."/>
            <person name="Sanchez-Garcia M."/>
            <person name="Camarero S."/>
            <person name="Miyauchi S."/>
            <person name="Serrano A."/>
            <person name="Linde D."/>
            <person name="Babiker R."/>
            <person name="Drula E."/>
            <person name="Ayuso-Fernandez I."/>
            <person name="Pacheco R."/>
            <person name="Padilla G."/>
            <person name="Ferreira P."/>
            <person name="Barriuso J."/>
            <person name="Kellner H."/>
            <person name="Castanera R."/>
            <person name="Alfaro M."/>
            <person name="Ramirez L."/>
            <person name="Pisabarro A.G."/>
            <person name="Kuo A."/>
            <person name="Tritt A."/>
            <person name="Lipzen A."/>
            <person name="He G."/>
            <person name="Yan M."/>
            <person name="Ng V."/>
            <person name="Cullen D."/>
            <person name="Martin F."/>
            <person name="Rosso M.-N."/>
            <person name="Henrissat B."/>
            <person name="Hibbett D."/>
            <person name="Martinez A.T."/>
            <person name="Grigoriev I.V."/>
        </authorList>
    </citation>
    <scope>NUCLEOTIDE SEQUENCE</scope>
    <source>
        <strain evidence="11">CIRM-BRFM 674</strain>
    </source>
</reference>
<evidence type="ECO:0000256" key="5">
    <source>
        <dbReference type="ARBA" id="ARBA00020267"/>
    </source>
</evidence>
<comment type="similarity">
    <text evidence="4">Belongs to the WD repeat ELP2 family.</text>
</comment>
<dbReference type="PROSITE" id="PS50082">
    <property type="entry name" value="WD_REPEATS_2"/>
    <property type="match status" value="6"/>
</dbReference>
<evidence type="ECO:0000256" key="8">
    <source>
        <dbReference type="ARBA" id="ARBA00022737"/>
    </source>
</evidence>
<dbReference type="PANTHER" id="PTHR44111">
    <property type="entry name" value="ELONGATOR COMPLEX PROTEIN 2"/>
    <property type="match status" value="1"/>
</dbReference>
<dbReference type="InterPro" id="IPR015943">
    <property type="entry name" value="WD40/YVTN_repeat-like_dom_sf"/>
</dbReference>
<evidence type="ECO:0000256" key="1">
    <source>
        <dbReference type="ARBA" id="ARBA00004123"/>
    </source>
</evidence>
<dbReference type="EMBL" id="MU155165">
    <property type="protein sequence ID" value="KAF9482447.1"/>
    <property type="molecule type" value="Genomic_DNA"/>
</dbReference>
<keyword evidence="6" id="KW-0963">Cytoplasm</keyword>
<dbReference type="InterPro" id="IPR020472">
    <property type="entry name" value="WD40_PAC1"/>
</dbReference>
<dbReference type="InterPro" id="IPR011047">
    <property type="entry name" value="Quinoprotein_ADH-like_sf"/>
</dbReference>
<comment type="caution">
    <text evidence="11">The sequence shown here is derived from an EMBL/GenBank/DDBJ whole genome shotgun (WGS) entry which is preliminary data.</text>
</comment>
<feature type="repeat" description="WD" evidence="10">
    <location>
        <begin position="96"/>
        <end position="135"/>
    </location>
</feature>
<feature type="repeat" description="WD" evidence="10">
    <location>
        <begin position="190"/>
        <end position="236"/>
    </location>
</feature>
<dbReference type="GO" id="GO:0005634">
    <property type="term" value="C:nucleus"/>
    <property type="evidence" value="ECO:0007669"/>
    <property type="project" value="UniProtKB-SubCell"/>
</dbReference>
<evidence type="ECO:0000256" key="6">
    <source>
        <dbReference type="ARBA" id="ARBA00022490"/>
    </source>
</evidence>
<evidence type="ECO:0000256" key="10">
    <source>
        <dbReference type="PROSITE-ProRule" id="PRU00221"/>
    </source>
</evidence>
<dbReference type="PROSITE" id="PS00678">
    <property type="entry name" value="WD_REPEATS_1"/>
    <property type="match status" value="1"/>
</dbReference>